<comment type="caution">
    <text evidence="8">The sequence shown here is derived from an EMBL/GenBank/DDBJ whole genome shotgun (WGS) entry which is preliminary data.</text>
</comment>
<accession>A0A1G1VRS8</accession>
<gene>
    <name evidence="8" type="ORF">A2784_02905</name>
</gene>
<evidence type="ECO:0000256" key="5">
    <source>
        <dbReference type="ARBA" id="ARBA00022801"/>
    </source>
</evidence>
<comment type="catalytic activity">
    <reaction evidence="1">
        <text>beta-D-fructose 1,6-bisphosphate + H2O = beta-D-fructose 6-phosphate + phosphate</text>
        <dbReference type="Rhea" id="RHEA:11064"/>
        <dbReference type="ChEBI" id="CHEBI:15377"/>
        <dbReference type="ChEBI" id="CHEBI:32966"/>
        <dbReference type="ChEBI" id="CHEBI:43474"/>
        <dbReference type="ChEBI" id="CHEBI:57634"/>
        <dbReference type="EC" id="3.1.3.11"/>
    </reaction>
</comment>
<evidence type="ECO:0000256" key="3">
    <source>
        <dbReference type="ARBA" id="ARBA00013093"/>
    </source>
</evidence>
<reference evidence="8 9" key="1">
    <citation type="journal article" date="2016" name="Nat. Commun.">
        <title>Thousands of microbial genomes shed light on interconnected biogeochemical processes in an aquifer system.</title>
        <authorList>
            <person name="Anantharaman K."/>
            <person name="Brown C.T."/>
            <person name="Hug L.A."/>
            <person name="Sharon I."/>
            <person name="Castelle C.J."/>
            <person name="Probst A.J."/>
            <person name="Thomas B.C."/>
            <person name="Singh A."/>
            <person name="Wilkins M.J."/>
            <person name="Karaoz U."/>
            <person name="Brodie E.L."/>
            <person name="Williams K.H."/>
            <person name="Hubbard S.S."/>
            <person name="Banfield J.F."/>
        </authorList>
    </citation>
    <scope>NUCLEOTIDE SEQUENCE [LARGE SCALE GENOMIC DNA]</scope>
</reference>
<dbReference type="GO" id="GO:0006071">
    <property type="term" value="P:glycerol metabolic process"/>
    <property type="evidence" value="ECO:0007669"/>
    <property type="project" value="InterPro"/>
</dbReference>
<dbReference type="GO" id="GO:0005829">
    <property type="term" value="C:cytosol"/>
    <property type="evidence" value="ECO:0007669"/>
    <property type="project" value="TreeGrafter"/>
</dbReference>
<organism evidence="8 9">
    <name type="scientific">Candidatus Chisholmbacteria bacterium RIFCSPHIGHO2_01_FULL_48_12</name>
    <dbReference type="NCBI Taxonomy" id="1797589"/>
    <lineage>
        <taxon>Bacteria</taxon>
        <taxon>Candidatus Chisholmiibacteriota</taxon>
    </lineage>
</organism>
<sequence>METNLRAIARGLDRKVADLVVVALDRDRNEQLIKDIRKAEARVKLILDGDLSGGIAAAVQGTGVHALMGIGAAPEGVMTAAAVKILGGEMQARFWPKDKAEISRLRQMGGDEKRVYREKDLASGKMLIFAATGVTDGDLLKGVRFFGGGARTHSLVMSYQTQKIRFIDTTHILNASEMTFRL</sequence>
<evidence type="ECO:0000256" key="7">
    <source>
        <dbReference type="ARBA" id="ARBA00023277"/>
    </source>
</evidence>
<dbReference type="Pfam" id="PF03320">
    <property type="entry name" value="FBPase_glpX"/>
    <property type="match status" value="1"/>
</dbReference>
<dbReference type="EMBL" id="MHCH01000008">
    <property type="protein sequence ID" value="OGY18089.1"/>
    <property type="molecule type" value="Genomic_DNA"/>
</dbReference>
<dbReference type="GO" id="GO:0046872">
    <property type="term" value="F:metal ion binding"/>
    <property type="evidence" value="ECO:0007669"/>
    <property type="project" value="UniProtKB-KW"/>
</dbReference>
<name>A0A1G1VRS8_9BACT</name>
<dbReference type="AlphaFoldDB" id="A0A1G1VRS8"/>
<keyword evidence="5" id="KW-0378">Hydrolase</keyword>
<dbReference type="GO" id="GO:0030388">
    <property type="term" value="P:fructose 1,6-bisphosphate metabolic process"/>
    <property type="evidence" value="ECO:0007669"/>
    <property type="project" value="TreeGrafter"/>
</dbReference>
<dbReference type="EC" id="3.1.3.11" evidence="3"/>
<comment type="similarity">
    <text evidence="2">Belongs to the FBPase class 2 family.</text>
</comment>
<dbReference type="GO" id="GO:0042132">
    <property type="term" value="F:fructose 1,6-bisphosphate 1-phosphatase activity"/>
    <property type="evidence" value="ECO:0007669"/>
    <property type="project" value="UniProtKB-EC"/>
</dbReference>
<keyword evidence="7" id="KW-0119">Carbohydrate metabolism</keyword>
<dbReference type="PANTHER" id="PTHR30447">
    <property type="entry name" value="FRUCTOSE-1,6-BISPHOSPHATASE CLASS 2"/>
    <property type="match status" value="1"/>
</dbReference>
<dbReference type="Gene3D" id="3.40.190.90">
    <property type="match status" value="1"/>
</dbReference>
<evidence type="ECO:0000256" key="6">
    <source>
        <dbReference type="ARBA" id="ARBA00023211"/>
    </source>
</evidence>
<dbReference type="STRING" id="1797589.A2784_02905"/>
<dbReference type="PANTHER" id="PTHR30447:SF0">
    <property type="entry name" value="FRUCTOSE-1,6-BISPHOSPHATASE 1 CLASS 2-RELATED"/>
    <property type="match status" value="1"/>
</dbReference>
<evidence type="ECO:0000256" key="1">
    <source>
        <dbReference type="ARBA" id="ARBA00001273"/>
    </source>
</evidence>
<protein>
    <recommendedName>
        <fullName evidence="3">fructose-bisphosphatase</fullName>
        <ecNumber evidence="3">3.1.3.11</ecNumber>
    </recommendedName>
</protein>
<dbReference type="GO" id="GO:0006094">
    <property type="term" value="P:gluconeogenesis"/>
    <property type="evidence" value="ECO:0007669"/>
    <property type="project" value="InterPro"/>
</dbReference>
<keyword evidence="4" id="KW-0479">Metal-binding</keyword>
<keyword evidence="6" id="KW-0464">Manganese</keyword>
<dbReference type="Gene3D" id="3.30.540.10">
    <property type="entry name" value="Fructose-1,6-Bisphosphatase, subunit A, domain 1"/>
    <property type="match status" value="1"/>
</dbReference>
<evidence type="ECO:0000313" key="8">
    <source>
        <dbReference type="EMBL" id="OGY18089.1"/>
    </source>
</evidence>
<evidence type="ECO:0000256" key="2">
    <source>
        <dbReference type="ARBA" id="ARBA00008989"/>
    </source>
</evidence>
<evidence type="ECO:0000313" key="9">
    <source>
        <dbReference type="Proteomes" id="UP000177324"/>
    </source>
</evidence>
<dbReference type="Proteomes" id="UP000177324">
    <property type="component" value="Unassembled WGS sequence"/>
</dbReference>
<evidence type="ECO:0000256" key="4">
    <source>
        <dbReference type="ARBA" id="ARBA00022723"/>
    </source>
</evidence>
<proteinExistence type="inferred from homology"/>
<dbReference type="SUPFAM" id="SSF56655">
    <property type="entry name" value="Carbohydrate phosphatase"/>
    <property type="match status" value="1"/>
</dbReference>
<dbReference type="InterPro" id="IPR004464">
    <property type="entry name" value="FBPase_class-2/SBPase"/>
</dbReference>